<feature type="transmembrane region" description="Helical" evidence="1">
    <location>
        <begin position="271"/>
        <end position="295"/>
    </location>
</feature>
<protein>
    <submittedName>
        <fullName evidence="2">Low affinity iron permease-domain-containing protein</fullName>
    </submittedName>
</protein>
<feature type="transmembrane region" description="Helical" evidence="1">
    <location>
        <begin position="57"/>
        <end position="78"/>
    </location>
</feature>
<keyword evidence="3" id="KW-1185">Reference proteome</keyword>
<keyword evidence="1" id="KW-1133">Transmembrane helix</keyword>
<dbReference type="AlphaFoldDB" id="A0A9P8YFN4"/>
<evidence type="ECO:0000256" key="1">
    <source>
        <dbReference type="SAM" id="Phobius"/>
    </source>
</evidence>
<feature type="transmembrane region" description="Helical" evidence="1">
    <location>
        <begin position="387"/>
        <end position="406"/>
    </location>
</feature>
<dbReference type="GeneID" id="70191312"/>
<name>A0A9P8YFN4_9PEZI</name>
<organism evidence="2 3">
    <name type="scientific">Microdochium trichocladiopsis</name>
    <dbReference type="NCBI Taxonomy" id="1682393"/>
    <lineage>
        <taxon>Eukaryota</taxon>
        <taxon>Fungi</taxon>
        <taxon>Dikarya</taxon>
        <taxon>Ascomycota</taxon>
        <taxon>Pezizomycotina</taxon>
        <taxon>Sordariomycetes</taxon>
        <taxon>Xylariomycetidae</taxon>
        <taxon>Xylariales</taxon>
        <taxon>Microdochiaceae</taxon>
        <taxon>Microdochium</taxon>
    </lineage>
</organism>
<dbReference type="GO" id="GO:0055085">
    <property type="term" value="P:transmembrane transport"/>
    <property type="evidence" value="ECO:0007669"/>
    <property type="project" value="InterPro"/>
</dbReference>
<gene>
    <name evidence="2" type="ORF">B0I36DRAFT_403980</name>
</gene>
<keyword evidence="1" id="KW-0472">Membrane</keyword>
<keyword evidence="1" id="KW-0812">Transmembrane</keyword>
<feature type="transmembrane region" description="Helical" evidence="1">
    <location>
        <begin position="162"/>
        <end position="186"/>
    </location>
</feature>
<feature type="transmembrane region" description="Helical" evidence="1">
    <location>
        <begin position="418"/>
        <end position="438"/>
    </location>
</feature>
<dbReference type="OrthoDB" id="2224262at2759"/>
<feature type="transmembrane region" description="Helical" evidence="1">
    <location>
        <begin position="307"/>
        <end position="326"/>
    </location>
</feature>
<proteinExistence type="predicted"/>
<reference evidence="2" key="1">
    <citation type="journal article" date="2021" name="Nat. Commun.">
        <title>Genetic determinants of endophytism in the Arabidopsis root mycobiome.</title>
        <authorList>
            <person name="Mesny F."/>
            <person name="Miyauchi S."/>
            <person name="Thiergart T."/>
            <person name="Pickel B."/>
            <person name="Atanasova L."/>
            <person name="Karlsson M."/>
            <person name="Huettel B."/>
            <person name="Barry K.W."/>
            <person name="Haridas S."/>
            <person name="Chen C."/>
            <person name="Bauer D."/>
            <person name="Andreopoulos W."/>
            <person name="Pangilinan J."/>
            <person name="LaButti K."/>
            <person name="Riley R."/>
            <person name="Lipzen A."/>
            <person name="Clum A."/>
            <person name="Drula E."/>
            <person name="Henrissat B."/>
            <person name="Kohler A."/>
            <person name="Grigoriev I.V."/>
            <person name="Martin F.M."/>
            <person name="Hacquard S."/>
        </authorList>
    </citation>
    <scope>NUCLEOTIDE SEQUENCE</scope>
    <source>
        <strain evidence="2">MPI-CAGE-CH-0230</strain>
    </source>
</reference>
<comment type="caution">
    <text evidence="2">The sequence shown here is derived from an EMBL/GenBank/DDBJ whole genome shotgun (WGS) entry which is preliminary data.</text>
</comment>
<feature type="transmembrane region" description="Helical" evidence="1">
    <location>
        <begin position="198"/>
        <end position="218"/>
    </location>
</feature>
<dbReference type="EMBL" id="JAGTJQ010000002">
    <property type="protein sequence ID" value="KAH7038359.1"/>
    <property type="molecule type" value="Genomic_DNA"/>
</dbReference>
<dbReference type="Proteomes" id="UP000756346">
    <property type="component" value="Unassembled WGS sequence"/>
</dbReference>
<accession>A0A9P8YFN4</accession>
<feature type="transmembrane region" description="Helical" evidence="1">
    <location>
        <begin position="29"/>
        <end position="51"/>
    </location>
</feature>
<dbReference type="InterPro" id="IPR007251">
    <property type="entry name" value="Iron_permease_Fet4"/>
</dbReference>
<evidence type="ECO:0000313" key="2">
    <source>
        <dbReference type="EMBL" id="KAH7038359.1"/>
    </source>
</evidence>
<dbReference type="RefSeq" id="XP_046017480.1">
    <property type="nucleotide sequence ID" value="XM_046161766.1"/>
</dbReference>
<dbReference type="Pfam" id="PF04120">
    <property type="entry name" value="Iron_permease"/>
    <property type="match status" value="3"/>
</dbReference>
<sequence length="469" mass="51939">MPDANDSETEKAATMATATRTKLDRWLDAVVQFSGSSFVFLLTFGSVFAWALLGIEFASTVSWAVTISNVQAIVCYIFDSLLMRQQLTGYEEDMRNAAVLQSRLISHKRMMTEALGNARLDKPTRAEVKYAMAATIQEPRSPDTRSTPTAIMQHWKHRFSDAIAAVLGHMVTILLFWVCIAVWLGFGPANGWSDEWQLYINSSTSALLLLVFAVLSNIRNTHAARTQQAFASLARTDEELERRLRQITGDVQPNPMVTVPVPNVSRGQRAIFYYADLVGTLTGVIIMLVVIVAWIAVGPVLQFSDNWWLLIGTYAGLIGMHDGFVLENMQTCLHGYVDGALATVHEGDVSLMQDLGLLLRPEDGAAPEELESQRQKEAVVSAMSRPVVVLANVVLILGLLVGASLLQWNVTGQLLCNVPPSIIESFMMLIVITGHDLADKKRRSDLKRMLDHRLELLCWARGTLVPETK</sequence>
<evidence type="ECO:0000313" key="3">
    <source>
        <dbReference type="Proteomes" id="UP000756346"/>
    </source>
</evidence>